<accession>A0AAD4SMF6</accession>
<protein>
    <submittedName>
        <fullName evidence="1">Uncharacterized protein</fullName>
    </submittedName>
</protein>
<gene>
    <name evidence="1" type="ORF">MKW98_012043</name>
</gene>
<organism evidence="1 2">
    <name type="scientific">Papaver atlanticum</name>
    <dbReference type="NCBI Taxonomy" id="357466"/>
    <lineage>
        <taxon>Eukaryota</taxon>
        <taxon>Viridiplantae</taxon>
        <taxon>Streptophyta</taxon>
        <taxon>Embryophyta</taxon>
        <taxon>Tracheophyta</taxon>
        <taxon>Spermatophyta</taxon>
        <taxon>Magnoliopsida</taxon>
        <taxon>Ranunculales</taxon>
        <taxon>Papaveraceae</taxon>
        <taxon>Papaveroideae</taxon>
        <taxon>Papaver</taxon>
    </lineage>
</organism>
<keyword evidence="2" id="KW-1185">Reference proteome</keyword>
<feature type="non-terminal residue" evidence="1">
    <location>
        <position position="121"/>
    </location>
</feature>
<dbReference type="Proteomes" id="UP001202328">
    <property type="component" value="Unassembled WGS sequence"/>
</dbReference>
<dbReference type="AlphaFoldDB" id="A0AAD4SMF6"/>
<evidence type="ECO:0000313" key="2">
    <source>
        <dbReference type="Proteomes" id="UP001202328"/>
    </source>
</evidence>
<dbReference type="EMBL" id="JAJJMB010009816">
    <property type="protein sequence ID" value="KAI3912232.1"/>
    <property type="molecule type" value="Genomic_DNA"/>
</dbReference>
<comment type="caution">
    <text evidence="1">The sequence shown here is derived from an EMBL/GenBank/DDBJ whole genome shotgun (WGS) entry which is preliminary data.</text>
</comment>
<reference evidence="1" key="1">
    <citation type="submission" date="2022-04" db="EMBL/GenBank/DDBJ databases">
        <title>A functionally conserved STORR gene fusion in Papaver species that diverged 16.8 million years ago.</title>
        <authorList>
            <person name="Catania T."/>
        </authorList>
    </citation>
    <scope>NUCLEOTIDE SEQUENCE</scope>
    <source>
        <strain evidence="1">S-188037</strain>
    </source>
</reference>
<evidence type="ECO:0000313" key="1">
    <source>
        <dbReference type="EMBL" id="KAI3912232.1"/>
    </source>
</evidence>
<name>A0AAD4SMF6_9MAGN</name>
<proteinExistence type="predicted"/>
<sequence>TRSFKNCCKPVFVYHWFAIYIFHKSKCYRQPTSSGHIYTGMFYEARKTLSHKTRDLQVYWDSNLCWRSDYSFNSQRPDYPNKLGIIYYLVQERLTSRGKQLGTSVRELQLHFSSHMVHTIG</sequence>